<organism evidence="2 3">
    <name type="scientific">Herbaspirillum aquaticum</name>
    <dbReference type="NCBI Taxonomy" id="568783"/>
    <lineage>
        <taxon>Bacteria</taxon>
        <taxon>Pseudomonadati</taxon>
        <taxon>Pseudomonadota</taxon>
        <taxon>Betaproteobacteria</taxon>
        <taxon>Burkholderiales</taxon>
        <taxon>Oxalobacteraceae</taxon>
        <taxon>Herbaspirillum</taxon>
    </lineage>
</organism>
<keyword evidence="1" id="KW-0812">Transmembrane</keyword>
<sequence length="150" mass="16642">MDSTSTVSPRRIDVLLARYAESHRHPMNELIHCICVPAIVFSLLGLCWIVSPAVALLVAAAVLAWYLRLSPPFAVGMLAMSAVMLVVLARLPLGAVLPVSASVFVLAWIGQFIGHRIEGKKPSFFEDLRFLLVGPLFVLAFLYRRWHIAY</sequence>
<feature type="transmembrane region" description="Helical" evidence="1">
    <location>
        <begin position="128"/>
        <end position="146"/>
    </location>
</feature>
<reference evidence="2 3" key="1">
    <citation type="journal article" date="2010" name="Int. J. Syst. Evol. Microbiol.">
        <title>Reclassification of Herbaspirillum putei as a later heterotypic synonym of Herbaspirillum huttiense, with the description of H. huttiense subsp. huttiense subsp. nov. and H. huttiense subsp. putei subsp. nov., comb. nov., and description of Herbaspirillum aquaticum sp. nov.</title>
        <authorList>
            <person name="Dobritsa A.P."/>
            <person name="Reddy M.C."/>
            <person name="Samadpour M."/>
        </authorList>
    </citation>
    <scope>NUCLEOTIDE SEQUENCE [LARGE SCALE GENOMIC DNA]</scope>
    <source>
        <strain evidence="2 3">IEH 4430</strain>
    </source>
</reference>
<dbReference type="InterPro" id="IPR009305">
    <property type="entry name" value="Mpo1-like"/>
</dbReference>
<keyword evidence="1" id="KW-0472">Membrane</keyword>
<dbReference type="PANTHER" id="PTHR28026:SF9">
    <property type="entry name" value="2-HYDROXY-PALMITIC ACID DIOXYGENASE MPO1"/>
    <property type="match status" value="1"/>
</dbReference>
<dbReference type="AlphaFoldDB" id="A0A225SYI5"/>
<evidence type="ECO:0000313" key="2">
    <source>
        <dbReference type="EMBL" id="OWY35883.1"/>
    </source>
</evidence>
<dbReference type="RefSeq" id="WP_088754205.1">
    <property type="nucleotide sequence ID" value="NZ_NJGV01000004.1"/>
</dbReference>
<feature type="transmembrane region" description="Helical" evidence="1">
    <location>
        <begin position="96"/>
        <end position="113"/>
    </location>
</feature>
<keyword evidence="3" id="KW-1185">Reference proteome</keyword>
<accession>A0A225SYI5</accession>
<evidence type="ECO:0000313" key="3">
    <source>
        <dbReference type="Proteomes" id="UP000214747"/>
    </source>
</evidence>
<dbReference type="EMBL" id="NJGV01000004">
    <property type="protein sequence ID" value="OWY35883.1"/>
    <property type="molecule type" value="Genomic_DNA"/>
</dbReference>
<gene>
    <name evidence="2" type="ORF">CEJ45_05645</name>
</gene>
<proteinExistence type="predicted"/>
<evidence type="ECO:0008006" key="4">
    <source>
        <dbReference type="Google" id="ProtNLM"/>
    </source>
</evidence>
<feature type="transmembrane region" description="Helical" evidence="1">
    <location>
        <begin position="73"/>
        <end position="89"/>
    </location>
</feature>
<dbReference type="Pfam" id="PF06127">
    <property type="entry name" value="Mpo1-like"/>
    <property type="match status" value="2"/>
</dbReference>
<feature type="transmembrane region" description="Helical" evidence="1">
    <location>
        <begin position="34"/>
        <end position="67"/>
    </location>
</feature>
<protein>
    <recommendedName>
        <fullName evidence="4">DUF962 domain-containing protein</fullName>
    </recommendedName>
</protein>
<name>A0A225SYI5_9BURK</name>
<dbReference type="Proteomes" id="UP000214747">
    <property type="component" value="Unassembled WGS sequence"/>
</dbReference>
<dbReference type="PANTHER" id="PTHR28026">
    <property type="entry name" value="DUF962 DOMAIN PROTEIN (AFU_ORTHOLOGUE AFUA_8G05310)"/>
    <property type="match status" value="1"/>
</dbReference>
<comment type="caution">
    <text evidence="2">The sequence shown here is derived from an EMBL/GenBank/DDBJ whole genome shotgun (WGS) entry which is preliminary data.</text>
</comment>
<evidence type="ECO:0000256" key="1">
    <source>
        <dbReference type="SAM" id="Phobius"/>
    </source>
</evidence>
<dbReference type="GO" id="GO:0016020">
    <property type="term" value="C:membrane"/>
    <property type="evidence" value="ECO:0007669"/>
    <property type="project" value="GOC"/>
</dbReference>
<keyword evidence="1" id="KW-1133">Transmembrane helix</keyword>
<dbReference type="GO" id="GO:0046521">
    <property type="term" value="P:sphingoid catabolic process"/>
    <property type="evidence" value="ECO:0007669"/>
    <property type="project" value="TreeGrafter"/>
</dbReference>